<protein>
    <submittedName>
        <fullName evidence="2">Uncharacterized protein</fullName>
    </submittedName>
</protein>
<dbReference type="VEuPathDB" id="VectorBase:AMEM012229"/>
<feature type="region of interest" description="Disordered" evidence="1">
    <location>
        <begin position="165"/>
        <end position="197"/>
    </location>
</feature>
<feature type="region of interest" description="Disordered" evidence="1">
    <location>
        <begin position="42"/>
        <end position="63"/>
    </location>
</feature>
<proteinExistence type="predicted"/>
<evidence type="ECO:0000313" key="2">
    <source>
        <dbReference type="EnsemblMetazoa" id="AMEM012229-PA"/>
    </source>
</evidence>
<name>A0A182VBN8_ANOME</name>
<reference evidence="2" key="1">
    <citation type="submission" date="2020-05" db="UniProtKB">
        <authorList>
            <consortium name="EnsemblMetazoa"/>
        </authorList>
    </citation>
    <scope>IDENTIFICATION</scope>
    <source>
        <strain evidence="2">MAF</strain>
    </source>
</reference>
<evidence type="ECO:0000313" key="3">
    <source>
        <dbReference type="Proteomes" id="UP000075903"/>
    </source>
</evidence>
<feature type="region of interest" description="Disordered" evidence="1">
    <location>
        <begin position="1"/>
        <end position="23"/>
    </location>
</feature>
<accession>A0A182VBN8</accession>
<feature type="region of interest" description="Disordered" evidence="1">
    <location>
        <begin position="82"/>
        <end position="113"/>
    </location>
</feature>
<dbReference type="EnsemblMetazoa" id="AMEM012229-RA">
    <property type="protein sequence ID" value="AMEM012229-PA"/>
    <property type="gene ID" value="AMEM012229"/>
</dbReference>
<organism evidence="2 3">
    <name type="scientific">Anopheles merus</name>
    <name type="common">Mosquito</name>
    <dbReference type="NCBI Taxonomy" id="30066"/>
    <lineage>
        <taxon>Eukaryota</taxon>
        <taxon>Metazoa</taxon>
        <taxon>Ecdysozoa</taxon>
        <taxon>Arthropoda</taxon>
        <taxon>Hexapoda</taxon>
        <taxon>Insecta</taxon>
        <taxon>Pterygota</taxon>
        <taxon>Neoptera</taxon>
        <taxon>Endopterygota</taxon>
        <taxon>Diptera</taxon>
        <taxon>Nematocera</taxon>
        <taxon>Culicoidea</taxon>
        <taxon>Culicidae</taxon>
        <taxon>Anophelinae</taxon>
        <taxon>Anopheles</taxon>
    </lineage>
</organism>
<dbReference type="AlphaFoldDB" id="A0A182VBN8"/>
<feature type="compositionally biased region" description="Polar residues" evidence="1">
    <location>
        <begin position="1"/>
        <end position="17"/>
    </location>
</feature>
<sequence length="310" mass="33961">MLTTAVHSSATETQVLATTPRPLVPQESVIHEVTDEANLPAITDDDSISSTSAIPPGLDQESPAVALTTPDVDRAKAFPHFLRQHDSAKGKHKTGTQQGSHRNSDYPSIHDVSEQPPINRFLLRSHGMMRMLTAIDCRWPCPESGDFGDTLVLLRRSNGLPSLATRESGRFARRGLPFDDESPSESPTNSGNENSPARRGFFAFRMNLRIIQNNSTLTKPLSTGEMNHEPTIVSSVFHLSPCVPRATRLKPIVDPTMLCVPEMGILRNVATSSHSAELPRADRQPSISSISLPLYISTSRIPFRIVSDTL</sequence>
<dbReference type="Proteomes" id="UP000075903">
    <property type="component" value="Unassembled WGS sequence"/>
</dbReference>
<dbReference type="VEuPathDB" id="VectorBase:AMEM21_002660"/>
<keyword evidence="3" id="KW-1185">Reference proteome</keyword>
<evidence type="ECO:0000256" key="1">
    <source>
        <dbReference type="SAM" id="MobiDB-lite"/>
    </source>
</evidence>
<feature type="compositionally biased region" description="Polar residues" evidence="1">
    <location>
        <begin position="184"/>
        <end position="195"/>
    </location>
</feature>